<dbReference type="GO" id="GO:0030968">
    <property type="term" value="P:endoplasmic reticulum unfolded protein response"/>
    <property type="evidence" value="ECO:0007669"/>
    <property type="project" value="UniProtKB-UniRule"/>
</dbReference>
<dbReference type="InterPro" id="IPR044865">
    <property type="entry name" value="MRH_dom"/>
</dbReference>
<dbReference type="PANTHER" id="PTHR15414">
    <property type="entry name" value="OS-9-RELATED"/>
    <property type="match status" value="1"/>
</dbReference>
<keyword evidence="12" id="KW-1185">Reference proteome</keyword>
<dbReference type="Gene3D" id="2.70.130.10">
    <property type="entry name" value="Mannose-6-phosphate receptor binding domain"/>
    <property type="match status" value="1"/>
</dbReference>
<dbReference type="Pfam" id="PF07915">
    <property type="entry name" value="PRKCSH"/>
    <property type="match status" value="1"/>
</dbReference>
<comment type="caution">
    <text evidence="11">The sequence shown here is derived from an EMBL/GenBank/DDBJ whole genome shotgun (WGS) entry which is preliminary data.</text>
</comment>
<name>A0A2S4PP31_9PEZI</name>
<evidence type="ECO:0000256" key="7">
    <source>
        <dbReference type="RuleBase" id="RU369099"/>
    </source>
</evidence>
<reference evidence="11 12" key="1">
    <citation type="submission" date="2017-10" db="EMBL/GenBank/DDBJ databases">
        <title>Development of genomic resources for the powdery mildew, Erysiphe pulchra.</title>
        <authorList>
            <person name="Wadl P.A."/>
            <person name="Mack B.M."/>
            <person name="Moore G."/>
            <person name="Beltz S.B."/>
        </authorList>
    </citation>
    <scope>NUCLEOTIDE SEQUENCE [LARGE SCALE GENOMIC DNA]</scope>
    <source>
        <strain evidence="11">Cflorida</strain>
    </source>
</reference>
<dbReference type="GO" id="GO:0030246">
    <property type="term" value="F:carbohydrate binding"/>
    <property type="evidence" value="ECO:0007669"/>
    <property type="project" value="UniProtKB-UniRule"/>
</dbReference>
<keyword evidence="7" id="KW-0472">Membrane</keyword>
<feature type="signal peptide" evidence="9">
    <location>
        <begin position="1"/>
        <end position="18"/>
    </location>
</feature>
<protein>
    <recommendedName>
        <fullName evidence="7">Endoplasmic reticulum lectin</fullName>
    </recommendedName>
    <alternativeName>
        <fullName evidence="7">Protein OS-9 homolog</fullName>
    </alternativeName>
</protein>
<dbReference type="GO" id="GO:0005789">
    <property type="term" value="C:endoplasmic reticulum membrane"/>
    <property type="evidence" value="ECO:0007669"/>
    <property type="project" value="UniProtKB-SubCell"/>
</dbReference>
<dbReference type="InterPro" id="IPR009011">
    <property type="entry name" value="Man6P_isomerase_rcpt-bd_dom_sf"/>
</dbReference>
<feature type="chain" id="PRO_5015651867" description="Endoplasmic reticulum lectin" evidence="9">
    <location>
        <begin position="19"/>
        <end position="479"/>
    </location>
</feature>
<evidence type="ECO:0000256" key="9">
    <source>
        <dbReference type="SAM" id="SignalP"/>
    </source>
</evidence>
<comment type="subcellular location">
    <subcellularLocation>
        <location evidence="1 7">Endoplasmic reticulum membrane</location>
        <topology evidence="1 7">Peripheral membrane protein</topology>
        <orientation evidence="1 7">Lumenal side</orientation>
    </subcellularLocation>
</comment>
<feature type="compositionally biased region" description="Acidic residues" evidence="8">
    <location>
        <begin position="459"/>
        <end position="479"/>
    </location>
</feature>
<keyword evidence="4 7" id="KW-0430">Lectin</keyword>
<evidence type="ECO:0000256" key="8">
    <source>
        <dbReference type="SAM" id="MobiDB-lite"/>
    </source>
</evidence>
<proteinExistence type="inferred from homology"/>
<evidence type="ECO:0000313" key="11">
    <source>
        <dbReference type="EMBL" id="POS83793.1"/>
    </source>
</evidence>
<dbReference type="STRING" id="225359.A0A2S4PP31"/>
<dbReference type="Proteomes" id="UP000237438">
    <property type="component" value="Unassembled WGS sequence"/>
</dbReference>
<sequence length="479" mass="53658">MTRLSIFILGTIISSLSANPAVFSVYDDLLAFPQYEIIFSESLISDSEAAFLISQKSPASPTSSGLTRFTGISSQQDVENEKPSPRPSLPSLGTYEIVHLQGVPHLCSIPIVSTSQHNETTEREARAVERQELARATERAWELLQGLDGSCLYFISGWWSYSFCFNSEVTQFHHLTLQPGKQEPPKRDPNTKPFVLGKTNYIESSRDQLKKQPNGLIDVHNSKQIPKLELQSKGGTRYLVQKMESGTICDLTNKPRRIEIQFHCNPSMNDRIGYIKEVTTCSYLMVVYTPRLCSEVAFLPPKENKTHSITCRMVVSDDELLNQDEINDLEKRIEANPQESNSNDVNNAETAKNIGGILLGGGRWISSEAQRISIPEIFGDEVLNYKDQAVEIIARAMSKAEGGQVEVATDADLKKLDLDPDMVEALRIEVQKKAKERGWKIEIVETPGQTREILGIVDGESEEDVEEPEKNEEQPNDEL</sequence>
<dbReference type="GO" id="GO:0005788">
    <property type="term" value="C:endoplasmic reticulum lumen"/>
    <property type="evidence" value="ECO:0007669"/>
    <property type="project" value="UniProtKB-UniRule"/>
</dbReference>
<keyword evidence="5 7" id="KW-0256">Endoplasmic reticulum</keyword>
<dbReference type="PROSITE" id="PS51914">
    <property type="entry name" value="MRH"/>
    <property type="match status" value="1"/>
</dbReference>
<dbReference type="SUPFAM" id="SSF50911">
    <property type="entry name" value="Mannose 6-phosphate receptor domain"/>
    <property type="match status" value="1"/>
</dbReference>
<evidence type="ECO:0000256" key="1">
    <source>
        <dbReference type="ARBA" id="ARBA00004367"/>
    </source>
</evidence>
<comment type="function">
    <text evidence="7">Lectin involved in the quality control of the secretory pathway. As a member of the endoplasmic reticulum-associated degradation lumenal (ERAD-L) surveillance system, targets misfolded endoplasmic reticulum lumenal glycoproteins for degradation.</text>
</comment>
<dbReference type="GO" id="GO:0030970">
    <property type="term" value="P:retrograde protein transport, ER to cytosol"/>
    <property type="evidence" value="ECO:0007669"/>
    <property type="project" value="TreeGrafter"/>
</dbReference>
<evidence type="ECO:0000256" key="4">
    <source>
        <dbReference type="ARBA" id="ARBA00022734"/>
    </source>
</evidence>
<dbReference type="OrthoDB" id="448954at2759"/>
<comment type="similarity">
    <text evidence="2 7">Belongs to the OS-9 family.</text>
</comment>
<gene>
    <name evidence="11" type="ORF">EPUL_004866</name>
</gene>
<feature type="region of interest" description="Disordered" evidence="8">
    <location>
        <begin position="452"/>
        <end position="479"/>
    </location>
</feature>
<evidence type="ECO:0000256" key="6">
    <source>
        <dbReference type="ARBA" id="ARBA00023157"/>
    </source>
</evidence>
<keyword evidence="6" id="KW-1015">Disulfide bond</keyword>
<evidence type="ECO:0000256" key="5">
    <source>
        <dbReference type="ARBA" id="ARBA00022824"/>
    </source>
</evidence>
<dbReference type="AlphaFoldDB" id="A0A2S4PP31"/>
<feature type="domain" description="MRH" evidence="10">
    <location>
        <begin position="149"/>
        <end position="295"/>
    </location>
</feature>
<dbReference type="PANTHER" id="PTHR15414:SF0">
    <property type="entry name" value="ENDOPLASMIC RETICULUM LECTIN 1"/>
    <property type="match status" value="1"/>
</dbReference>
<evidence type="ECO:0000256" key="2">
    <source>
        <dbReference type="ARBA" id="ARBA00009918"/>
    </source>
</evidence>
<dbReference type="EMBL" id="PEDP01001351">
    <property type="protein sequence ID" value="POS83793.1"/>
    <property type="molecule type" value="Genomic_DNA"/>
</dbReference>
<keyword evidence="3 9" id="KW-0732">Signal</keyword>
<dbReference type="InterPro" id="IPR012913">
    <property type="entry name" value="OS9-like_dom"/>
</dbReference>
<dbReference type="InterPro" id="IPR045149">
    <property type="entry name" value="OS-9-like"/>
</dbReference>
<evidence type="ECO:0000259" key="10">
    <source>
        <dbReference type="PROSITE" id="PS51914"/>
    </source>
</evidence>
<evidence type="ECO:0000256" key="3">
    <source>
        <dbReference type="ARBA" id="ARBA00022729"/>
    </source>
</evidence>
<organism evidence="11 12">
    <name type="scientific">Erysiphe pulchra</name>
    <dbReference type="NCBI Taxonomy" id="225359"/>
    <lineage>
        <taxon>Eukaryota</taxon>
        <taxon>Fungi</taxon>
        <taxon>Dikarya</taxon>
        <taxon>Ascomycota</taxon>
        <taxon>Pezizomycotina</taxon>
        <taxon>Leotiomycetes</taxon>
        <taxon>Erysiphales</taxon>
        <taxon>Erysiphaceae</taxon>
        <taxon>Erysiphe</taxon>
    </lineage>
</organism>
<evidence type="ECO:0000313" key="12">
    <source>
        <dbReference type="Proteomes" id="UP000237438"/>
    </source>
</evidence>
<accession>A0A2S4PP31</accession>